<dbReference type="InterPro" id="IPR046670">
    <property type="entry name" value="DUF6540"/>
</dbReference>
<reference evidence="1 2" key="1">
    <citation type="journal article" date="2020" name="ISME J.">
        <title>Uncovering the hidden diversity of litter-decomposition mechanisms in mushroom-forming fungi.</title>
        <authorList>
            <person name="Floudas D."/>
            <person name="Bentzer J."/>
            <person name="Ahren D."/>
            <person name="Johansson T."/>
            <person name="Persson P."/>
            <person name="Tunlid A."/>
        </authorList>
    </citation>
    <scope>NUCLEOTIDE SEQUENCE [LARGE SCALE GENOMIC DNA]</scope>
    <source>
        <strain evidence="1 2">CBS 101986</strain>
    </source>
</reference>
<dbReference type="Proteomes" id="UP000567179">
    <property type="component" value="Unassembled WGS sequence"/>
</dbReference>
<accession>A0A8H5B0Q9</accession>
<comment type="caution">
    <text evidence="1">The sequence shown here is derived from an EMBL/GenBank/DDBJ whole genome shotgun (WGS) entry which is preliminary data.</text>
</comment>
<keyword evidence="2" id="KW-1185">Reference proteome</keyword>
<sequence>MSTRNVYLISVPAKDARPHWTIWIPQDSDNPLSVGKRIEAIGAPQFGFKIEVEHAFDWRKVPSSNKIGLFLLGTTDASHIIEVAEPTKTTDMNKNDKFEEVASKLKAPRAASRDVMPIGTVSQVTAALQHDIPGMRRCQEWTMGYIDALIKADLLPNEATTAVAEARQLNPFPPTD</sequence>
<evidence type="ECO:0000313" key="1">
    <source>
        <dbReference type="EMBL" id="KAF5313883.1"/>
    </source>
</evidence>
<organism evidence="1 2">
    <name type="scientific">Psilocybe cf. subviscida</name>
    <dbReference type="NCBI Taxonomy" id="2480587"/>
    <lineage>
        <taxon>Eukaryota</taxon>
        <taxon>Fungi</taxon>
        <taxon>Dikarya</taxon>
        <taxon>Basidiomycota</taxon>
        <taxon>Agaricomycotina</taxon>
        <taxon>Agaricomycetes</taxon>
        <taxon>Agaricomycetidae</taxon>
        <taxon>Agaricales</taxon>
        <taxon>Agaricineae</taxon>
        <taxon>Strophariaceae</taxon>
        <taxon>Psilocybe</taxon>
    </lineage>
</organism>
<evidence type="ECO:0000313" key="2">
    <source>
        <dbReference type="Proteomes" id="UP000567179"/>
    </source>
</evidence>
<dbReference type="Pfam" id="PF20174">
    <property type="entry name" value="DUF6540"/>
    <property type="match status" value="1"/>
</dbReference>
<proteinExistence type="predicted"/>
<dbReference type="EMBL" id="JAACJJ010000046">
    <property type="protein sequence ID" value="KAF5313883.1"/>
    <property type="molecule type" value="Genomic_DNA"/>
</dbReference>
<dbReference type="OrthoDB" id="2972306at2759"/>
<protein>
    <submittedName>
        <fullName evidence="1">Uncharacterized protein</fullName>
    </submittedName>
</protein>
<dbReference type="AlphaFoldDB" id="A0A8H5B0Q9"/>
<name>A0A8H5B0Q9_9AGAR</name>
<gene>
    <name evidence="1" type="ORF">D9619_013027</name>
</gene>